<dbReference type="InterPro" id="IPR013610">
    <property type="entry name" value="ArdC_N"/>
</dbReference>
<dbReference type="InterPro" id="IPR017113">
    <property type="entry name" value="Antirestriction_ArdC"/>
</dbReference>
<dbReference type="Pfam" id="PF08401">
    <property type="entry name" value="ArdcN"/>
    <property type="match status" value="1"/>
</dbReference>
<proteinExistence type="predicted"/>
<dbReference type="Pfam" id="PF18818">
    <property type="entry name" value="MPTase-PolyVal"/>
    <property type="match status" value="1"/>
</dbReference>
<dbReference type="GO" id="GO:0003697">
    <property type="term" value="F:single-stranded DNA binding"/>
    <property type="evidence" value="ECO:0007669"/>
    <property type="project" value="InterPro"/>
</dbReference>
<keyword evidence="4" id="KW-1185">Reference proteome</keyword>
<sequence>MNNQTPSIDVYQIITNRIIEQLAQQVIPWRKPWTEAGHPQNLISKRPYTGINTWLLASMGYPQNYFLTWKQIHELGASVKKGEKGHIVIFWKYLEEQQHEGQGEPRTKALLRYYYVFNIAQCDNLPEVLTIPFDQYDIGRIGACDEIIERMPNCPSIKHVKQKAYYDPGKDVINMPKQGSFSTPESYYCTLFHELIHSTGHQSRLNRKGITEEANYASIPYSMEELIAEIGACYLNSVAGIIDKEFDNSVAYIKGWIEALRNDKRLIIFASGQAQRGVDYILNASSKQKKESVNDEVLRKK</sequence>
<dbReference type="Proteomes" id="UP000321479">
    <property type="component" value="Chromosome"/>
</dbReference>
<dbReference type="InterPro" id="IPR041459">
    <property type="entry name" value="MPTase-PolyVal"/>
</dbReference>
<dbReference type="KEGG" id="mgin:FRZ54_03810"/>
<accession>A0A5B8USR0</accession>
<reference evidence="3 4" key="1">
    <citation type="journal article" date="2017" name="Curr. Microbiol.">
        <title>Mucilaginibacter ginsenosidivorans sp. nov., Isolated from Soil of Ginseng Field.</title>
        <authorList>
            <person name="Kim M.M."/>
            <person name="Siddiqi M.Z."/>
            <person name="Im W.T."/>
        </authorList>
    </citation>
    <scope>NUCLEOTIDE SEQUENCE [LARGE SCALE GENOMIC DNA]</scope>
    <source>
        <strain evidence="3 4">Gsoil 3017</strain>
    </source>
</reference>
<evidence type="ECO:0000259" key="2">
    <source>
        <dbReference type="Pfam" id="PF18818"/>
    </source>
</evidence>
<feature type="domain" description="N-terminal" evidence="1">
    <location>
        <begin position="9"/>
        <end position="117"/>
    </location>
</feature>
<evidence type="ECO:0000259" key="1">
    <source>
        <dbReference type="Pfam" id="PF08401"/>
    </source>
</evidence>
<gene>
    <name evidence="3" type="ORF">FRZ54_03810</name>
</gene>
<protein>
    <submittedName>
        <fullName evidence="3">DUF1738 domain-containing protein</fullName>
    </submittedName>
</protein>
<evidence type="ECO:0000313" key="3">
    <source>
        <dbReference type="EMBL" id="QEC61745.1"/>
    </source>
</evidence>
<evidence type="ECO:0000313" key="4">
    <source>
        <dbReference type="Proteomes" id="UP000321479"/>
    </source>
</evidence>
<dbReference type="OrthoDB" id="9792687at2"/>
<feature type="domain" description="Polyvalent protein metallopeptidase" evidence="2">
    <location>
        <begin position="156"/>
        <end position="271"/>
    </location>
</feature>
<dbReference type="AlphaFoldDB" id="A0A5B8USR0"/>
<dbReference type="PIRSF" id="PIRSF037112">
    <property type="entry name" value="Antirestriction_ArdC"/>
    <property type="match status" value="1"/>
</dbReference>
<dbReference type="EMBL" id="CP042436">
    <property type="protein sequence ID" value="QEC61745.1"/>
    <property type="molecule type" value="Genomic_DNA"/>
</dbReference>
<name>A0A5B8USR0_9SPHI</name>
<dbReference type="RefSeq" id="WP_147030322.1">
    <property type="nucleotide sequence ID" value="NZ_CP042436.1"/>
</dbReference>
<organism evidence="3 4">
    <name type="scientific">Mucilaginibacter ginsenosidivorans</name>
    <dbReference type="NCBI Taxonomy" id="398053"/>
    <lineage>
        <taxon>Bacteria</taxon>
        <taxon>Pseudomonadati</taxon>
        <taxon>Bacteroidota</taxon>
        <taxon>Sphingobacteriia</taxon>
        <taxon>Sphingobacteriales</taxon>
        <taxon>Sphingobacteriaceae</taxon>
        <taxon>Mucilaginibacter</taxon>
    </lineage>
</organism>